<feature type="region of interest" description="Disordered" evidence="1">
    <location>
        <begin position="21"/>
        <end position="79"/>
    </location>
</feature>
<dbReference type="InterPro" id="IPR048400">
    <property type="entry name" value="SLS1_N"/>
</dbReference>
<reference evidence="4" key="1">
    <citation type="submission" date="2014-02" db="EMBL/GenBank/DDBJ databases">
        <authorList>
            <person name="Genoscope - CEA"/>
        </authorList>
    </citation>
    <scope>NUCLEOTIDE SEQUENCE</scope>
    <source>
        <strain evidence="4">LS3</strain>
    </source>
</reference>
<dbReference type="PhylomeDB" id="A0A060TDC2"/>
<evidence type="ECO:0000259" key="2">
    <source>
        <dbReference type="Pfam" id="PF20776"/>
    </source>
</evidence>
<dbReference type="Pfam" id="PF20778">
    <property type="entry name" value="SLS1_C"/>
    <property type="match status" value="1"/>
</dbReference>
<feature type="domain" description="SLS1 C-terminal" evidence="3">
    <location>
        <begin position="378"/>
        <end position="723"/>
    </location>
</feature>
<evidence type="ECO:0000313" key="4">
    <source>
        <dbReference type="EMBL" id="CDP36897.1"/>
    </source>
</evidence>
<feature type="domain" description="SLS1 N-terminal" evidence="2">
    <location>
        <begin position="131"/>
        <end position="208"/>
    </location>
</feature>
<organism evidence="4">
    <name type="scientific">Blastobotrys adeninivorans</name>
    <name type="common">Yeast</name>
    <name type="synonym">Arxula adeninivorans</name>
    <dbReference type="NCBI Taxonomy" id="409370"/>
    <lineage>
        <taxon>Eukaryota</taxon>
        <taxon>Fungi</taxon>
        <taxon>Dikarya</taxon>
        <taxon>Ascomycota</taxon>
        <taxon>Saccharomycotina</taxon>
        <taxon>Dipodascomycetes</taxon>
        <taxon>Dipodascales</taxon>
        <taxon>Trichomonascaceae</taxon>
        <taxon>Blastobotrys</taxon>
    </lineage>
</organism>
<proteinExistence type="predicted"/>
<dbReference type="InterPro" id="IPR048401">
    <property type="entry name" value="SLS1_C"/>
</dbReference>
<evidence type="ECO:0000259" key="3">
    <source>
        <dbReference type="Pfam" id="PF20778"/>
    </source>
</evidence>
<name>A0A060TDC2_BLAAD</name>
<sequence>MLGRVSRRPLWRLAPQLRFNSSLSHDSKDIPGAGAGEPSQIDRPDSELQGVSIHHEQASPSEDHSDKNDGSKVYTPLGIANQPPNKNYIILGADRARLIPRKRPEAPKSLGKSLKVDVLEEQRKQLLVFKSEAPKELVFTSISSLKPFDPKLSKKRYEQLKMELGRSYTVSQIRAFLAEKAGKVRYRKSDPKAKLIDVLLSKVWNLRVSDEVSERSDVVVERSIGLTRREIFHVISESGKMPRNWTKSGAHVVILASEQRIIIRSTENTFNWIMAELHTKLESIQSETLDMRLLNKVGCGTKNLPLSKIQQLTDVYIEVIPPGNYLRLFAPRKGALATAKRVILQASGVKNGIQEEYLQETSPELASTCDYARVLDDDSVHWANRSESWWRWQARRTKQPPLPHPSFPVTQPQRQIQERVLSSPDGSTSIPAVGYQQLCHGLAQRLNRSLGQKDKPVAYTVTFGQILRDHREGAGDRMSFFTNIPFITEACSQLPFSEMDVADDPEPAKLPEDVKEEDNDLWAQVLALNADENQHSNEVSELTKKLETDNFTYFCQIKLSPSPYCDLTTEEFEKLPPIEVWLDIDNMKQAVKSSARFIIASEESNIYVPLPDKVADLRLTATIQEILPYQDSLAGFLRNSKLDFSGNSRLGCPATLDIEMNGKKVQYLYDSMFFRRQADLQFKNKILLHSSVEGGLYGGKTNEALLFHESDKSLANDEELAEMFLRALEFDDTLR</sequence>
<protein>
    <submittedName>
        <fullName evidence="4">ARAD1B23518p</fullName>
    </submittedName>
</protein>
<feature type="compositionally biased region" description="Basic and acidic residues" evidence="1">
    <location>
        <begin position="53"/>
        <end position="70"/>
    </location>
</feature>
<evidence type="ECO:0000256" key="1">
    <source>
        <dbReference type="SAM" id="MobiDB-lite"/>
    </source>
</evidence>
<gene>
    <name evidence="4" type="ORF">GNLVRS02_ARAD1B23518g</name>
</gene>
<accession>A0A060TDC2</accession>
<dbReference type="Pfam" id="PF20776">
    <property type="entry name" value="SLS1_N"/>
    <property type="match status" value="1"/>
</dbReference>
<dbReference type="EMBL" id="HG937692">
    <property type="protein sequence ID" value="CDP36897.1"/>
    <property type="molecule type" value="Genomic_DNA"/>
</dbReference>
<dbReference type="AlphaFoldDB" id="A0A060TDC2"/>
<reference evidence="4" key="2">
    <citation type="submission" date="2014-06" db="EMBL/GenBank/DDBJ databases">
        <title>The complete genome of Blastobotrys (Arxula) adeninivorans LS3 - a yeast of biotechnological interest.</title>
        <authorList>
            <person name="Kunze G."/>
            <person name="Gaillardin C."/>
            <person name="Czernicka M."/>
            <person name="Durrens P."/>
            <person name="Martin T."/>
            <person name="Boer E."/>
            <person name="Gabaldon T."/>
            <person name="Cruz J."/>
            <person name="Talla E."/>
            <person name="Marck C."/>
            <person name="Goffeau A."/>
            <person name="Barbe V."/>
            <person name="Baret P."/>
            <person name="Baronian K."/>
            <person name="Beier S."/>
            <person name="Bleykasten C."/>
            <person name="Bode R."/>
            <person name="Casaregola S."/>
            <person name="Despons L."/>
            <person name="Fairhead C."/>
            <person name="Giersberg M."/>
            <person name="Gierski P."/>
            <person name="Hahnel U."/>
            <person name="Hartmann A."/>
            <person name="Jankowska D."/>
            <person name="Jubin C."/>
            <person name="Jung P."/>
            <person name="Lafontaine I."/>
            <person name="Leh-Louis V."/>
            <person name="Lemaire M."/>
            <person name="Marcet-Houben M."/>
            <person name="Mascher M."/>
            <person name="Morel G."/>
            <person name="Richard G.-F."/>
            <person name="Riechen J."/>
            <person name="Sacerdot C."/>
            <person name="Sarkar A."/>
            <person name="Savel G."/>
            <person name="Schacherer J."/>
            <person name="Sherman D."/>
            <person name="Straub M.-L."/>
            <person name="Stein N."/>
            <person name="Thierry A."/>
            <person name="Trautwein-Schult A."/>
            <person name="Westhof E."/>
            <person name="Worch S."/>
            <person name="Dujon B."/>
            <person name="Souciet J.-L."/>
            <person name="Wincker P."/>
            <person name="Scholz U."/>
            <person name="Neuveglise N."/>
        </authorList>
    </citation>
    <scope>NUCLEOTIDE SEQUENCE</scope>
    <source>
        <strain evidence="4">LS3</strain>
    </source>
</reference>